<dbReference type="EMBL" id="QBKQ01000001">
    <property type="protein sequence ID" value="PTX45009.1"/>
    <property type="molecule type" value="Genomic_DNA"/>
</dbReference>
<dbReference type="CDD" id="cd09620">
    <property type="entry name" value="CBM9_like_3"/>
    <property type="match status" value="1"/>
</dbReference>
<evidence type="ECO:0000313" key="2">
    <source>
        <dbReference type="EMBL" id="PTX45009.1"/>
    </source>
</evidence>
<comment type="caution">
    <text evidence="2">The sequence shown here is derived from an EMBL/GenBank/DDBJ whole genome shotgun (WGS) entry which is preliminary data.</text>
</comment>
<dbReference type="PANTHER" id="PTHR35532">
    <property type="entry name" value="SIMILAR TO POLYHYDROXYALKANOATE DEPOLYMERASE"/>
    <property type="match status" value="1"/>
</dbReference>
<dbReference type="Gene3D" id="2.60.40.1190">
    <property type="match status" value="1"/>
</dbReference>
<gene>
    <name evidence="2" type="ORF">C8P64_0998</name>
</gene>
<organism evidence="2 3">
    <name type="scientific">Christiangramia gaetbulicola</name>
    <dbReference type="NCBI Taxonomy" id="703340"/>
    <lineage>
        <taxon>Bacteria</taxon>
        <taxon>Pseudomonadati</taxon>
        <taxon>Bacteroidota</taxon>
        <taxon>Flavobacteriia</taxon>
        <taxon>Flavobacteriales</taxon>
        <taxon>Flavobacteriaceae</taxon>
        <taxon>Christiangramia</taxon>
    </lineage>
</organism>
<dbReference type="AlphaFoldDB" id="A0A2T6AMG1"/>
<dbReference type="OrthoDB" id="9786766at2"/>
<protein>
    <submittedName>
        <fullName evidence="2">Carbohydrate binding protein with CBM9 domain</fullName>
    </submittedName>
</protein>
<feature type="domain" description="Carbohydrate-binding" evidence="1">
    <location>
        <begin position="38"/>
        <end position="184"/>
    </location>
</feature>
<name>A0A2T6AMG1_9FLAO</name>
<dbReference type="GO" id="GO:0016052">
    <property type="term" value="P:carbohydrate catabolic process"/>
    <property type="evidence" value="ECO:0007669"/>
    <property type="project" value="InterPro"/>
</dbReference>
<accession>A0A2T6AMG1</accession>
<sequence length="351" mass="41416">MNKCFLIVFGIIFSGTVLHSQNKHRSYVAYRTTEAIKVDGIADESSWKSAEFSQDFIDIEGIKTPKYKTNVKMIWDDNYLYFYAKMEEPHIWATLKQRDTVIFYNNDFEIFIDPDGDSHNYMEFEMNALNTVWDLFIVKPYREPSPIIDNWDINGLLSAVHIEGSLNDASDEDKFWSVEVAIPWDVLEEANIHGNGHKDKFWRINFSRVNWDYELSDQTYSRKKDEKGNFLPEYNWVWSPQRVINMHEPEHWGYVFFSSESPGNKIEFEIPEDEKIRWWLFDLYRKQKAYKSENGDWAQDLKNIKADNLMMQGEAVEAELQNHLSGWNISVKSPVTGKSYIITEDGKFLEI</sequence>
<dbReference type="Pfam" id="PF06452">
    <property type="entry name" value="CBM9_1"/>
    <property type="match status" value="1"/>
</dbReference>
<dbReference type="InterPro" id="IPR010502">
    <property type="entry name" value="Carb-bd_dom_fam9"/>
</dbReference>
<dbReference type="GO" id="GO:0004553">
    <property type="term" value="F:hydrolase activity, hydrolyzing O-glycosyl compounds"/>
    <property type="evidence" value="ECO:0007669"/>
    <property type="project" value="InterPro"/>
</dbReference>
<dbReference type="PANTHER" id="PTHR35532:SF5">
    <property type="entry name" value="CARBOHYDRATE-BINDING DOMAIN-CONTAINING PROTEIN"/>
    <property type="match status" value="1"/>
</dbReference>
<dbReference type="Proteomes" id="UP000244174">
    <property type="component" value="Unassembled WGS sequence"/>
</dbReference>
<evidence type="ECO:0000259" key="1">
    <source>
        <dbReference type="Pfam" id="PF06452"/>
    </source>
</evidence>
<keyword evidence="3" id="KW-1185">Reference proteome</keyword>
<dbReference type="RefSeq" id="WP_108170909.1">
    <property type="nucleotide sequence ID" value="NZ_QBKQ01000001.1"/>
</dbReference>
<proteinExistence type="predicted"/>
<dbReference type="GO" id="GO:0030246">
    <property type="term" value="F:carbohydrate binding"/>
    <property type="evidence" value="ECO:0007669"/>
    <property type="project" value="InterPro"/>
</dbReference>
<evidence type="ECO:0000313" key="3">
    <source>
        <dbReference type="Proteomes" id="UP000244174"/>
    </source>
</evidence>
<reference evidence="2 3" key="1">
    <citation type="submission" date="2018-04" db="EMBL/GenBank/DDBJ databases">
        <title>Genomic Encyclopedia of Archaeal and Bacterial Type Strains, Phase II (KMG-II): from individual species to whole genera.</title>
        <authorList>
            <person name="Goeker M."/>
        </authorList>
    </citation>
    <scope>NUCLEOTIDE SEQUENCE [LARGE SCALE GENOMIC DNA]</scope>
    <source>
        <strain evidence="2 3">DSM 23082</strain>
    </source>
</reference>
<dbReference type="SUPFAM" id="SSF49344">
    <property type="entry name" value="CBD9-like"/>
    <property type="match status" value="1"/>
</dbReference>